<feature type="compositionally biased region" description="Low complexity" evidence="3">
    <location>
        <begin position="161"/>
        <end position="194"/>
    </location>
</feature>
<keyword evidence="1 2" id="KW-0694">RNA-binding</keyword>
<evidence type="ECO:0000256" key="1">
    <source>
        <dbReference type="ARBA" id="ARBA00022884"/>
    </source>
</evidence>
<dbReference type="InterPro" id="IPR025715">
    <property type="entry name" value="FoP_C"/>
</dbReference>
<evidence type="ECO:0000313" key="5">
    <source>
        <dbReference type="EMBL" id="EPS93418.1"/>
    </source>
</evidence>
<keyword evidence="6" id="KW-1185">Reference proteome</keyword>
<feature type="domain" description="RRM" evidence="4">
    <location>
        <begin position="53"/>
        <end position="132"/>
    </location>
</feature>
<dbReference type="HOGENOM" id="CLU_052367_2_2_1"/>
<accession>S8DQD9</accession>
<name>S8DQD9_FOMSC</name>
<dbReference type="EMBL" id="KE504278">
    <property type="protein sequence ID" value="EPS93418.1"/>
    <property type="molecule type" value="Genomic_DNA"/>
</dbReference>
<evidence type="ECO:0000256" key="3">
    <source>
        <dbReference type="SAM" id="MobiDB-lite"/>
    </source>
</evidence>
<feature type="region of interest" description="Disordered" evidence="3">
    <location>
        <begin position="158"/>
        <end position="245"/>
    </location>
</feature>
<gene>
    <name evidence="5" type="ORF">FOMPIDRAFT_53620</name>
</gene>
<dbReference type="PANTHER" id="PTHR19965:SF35">
    <property type="entry name" value="RNA ANNEALING PROTEIN YRA1"/>
    <property type="match status" value="1"/>
</dbReference>
<dbReference type="STRING" id="743788.S8DQD9"/>
<protein>
    <recommendedName>
        <fullName evidence="4">RRM domain-containing protein</fullName>
    </recommendedName>
</protein>
<dbReference type="OrthoDB" id="346839at2759"/>
<dbReference type="InterPro" id="IPR035979">
    <property type="entry name" value="RBD_domain_sf"/>
</dbReference>
<dbReference type="InterPro" id="IPR000504">
    <property type="entry name" value="RRM_dom"/>
</dbReference>
<dbReference type="InParanoid" id="S8DQD9"/>
<dbReference type="InterPro" id="IPR051229">
    <property type="entry name" value="ALYREF_mRNA_export"/>
</dbReference>
<dbReference type="Proteomes" id="UP000015241">
    <property type="component" value="Unassembled WGS sequence"/>
</dbReference>
<reference evidence="5 6" key="1">
    <citation type="journal article" date="2012" name="Science">
        <title>The Paleozoic origin of enzymatic lignin decomposition reconstructed from 31 fungal genomes.</title>
        <authorList>
            <person name="Floudas D."/>
            <person name="Binder M."/>
            <person name="Riley R."/>
            <person name="Barry K."/>
            <person name="Blanchette R.A."/>
            <person name="Henrissat B."/>
            <person name="Martinez A.T."/>
            <person name="Otillar R."/>
            <person name="Spatafora J.W."/>
            <person name="Yadav J.S."/>
            <person name="Aerts A."/>
            <person name="Benoit I."/>
            <person name="Boyd A."/>
            <person name="Carlson A."/>
            <person name="Copeland A."/>
            <person name="Coutinho P.M."/>
            <person name="de Vries R.P."/>
            <person name="Ferreira P."/>
            <person name="Findley K."/>
            <person name="Foster B."/>
            <person name="Gaskell J."/>
            <person name="Glotzer D."/>
            <person name="Gorecki P."/>
            <person name="Heitman J."/>
            <person name="Hesse C."/>
            <person name="Hori C."/>
            <person name="Igarashi K."/>
            <person name="Jurgens J.A."/>
            <person name="Kallen N."/>
            <person name="Kersten P."/>
            <person name="Kohler A."/>
            <person name="Kuees U."/>
            <person name="Kumar T.K.A."/>
            <person name="Kuo A."/>
            <person name="LaButti K."/>
            <person name="Larrondo L.F."/>
            <person name="Lindquist E."/>
            <person name="Ling A."/>
            <person name="Lombard V."/>
            <person name="Lucas S."/>
            <person name="Lundell T."/>
            <person name="Martin R."/>
            <person name="McLaughlin D.J."/>
            <person name="Morgenstern I."/>
            <person name="Morin E."/>
            <person name="Murat C."/>
            <person name="Nagy L.G."/>
            <person name="Nolan M."/>
            <person name="Ohm R.A."/>
            <person name="Patyshakuliyeva A."/>
            <person name="Rokas A."/>
            <person name="Ruiz-Duenas F.J."/>
            <person name="Sabat G."/>
            <person name="Salamov A."/>
            <person name="Samejima M."/>
            <person name="Schmutz J."/>
            <person name="Slot J.C."/>
            <person name="St John F."/>
            <person name="Stenlid J."/>
            <person name="Sun H."/>
            <person name="Sun S."/>
            <person name="Syed K."/>
            <person name="Tsang A."/>
            <person name="Wiebenga A."/>
            <person name="Young D."/>
            <person name="Pisabarro A."/>
            <person name="Eastwood D.C."/>
            <person name="Martin F."/>
            <person name="Cullen D."/>
            <person name="Grigoriev I.V."/>
            <person name="Hibbett D.S."/>
        </authorList>
    </citation>
    <scope>NUCLEOTIDE SEQUENCE</scope>
    <source>
        <strain evidence="6">FP-58527</strain>
    </source>
</reference>
<sequence>MQARPVPARLHTYHSSKKQLLGNQTHAPPAWRTAPGATKKAAAGPAAAAVKGSKILLSQLPIDVAENEVEMLFTKTVGPVKDTFLVYNSQGKSKGMAVVTFALPGGAAVARTKYHGKIVDGRRPIKIEIIKDGDDAPSAAPAAPQKPLTLFDRIAQTPQSTPKTPAAQRAPTKAQQQPKAAKAATKAPAPKAAASQRPVSAAKPKARLRTKKGPKRIQKQQQRKVVTAEELDQEMEDYRASADAA</sequence>
<dbReference type="Gene3D" id="3.30.70.330">
    <property type="match status" value="1"/>
</dbReference>
<feature type="compositionally biased region" description="Basic and acidic residues" evidence="3">
    <location>
        <begin position="236"/>
        <end position="245"/>
    </location>
</feature>
<proteinExistence type="predicted"/>
<organism evidence="5 6">
    <name type="scientific">Fomitopsis schrenkii</name>
    <name type="common">Brown rot fungus</name>
    <dbReference type="NCBI Taxonomy" id="2126942"/>
    <lineage>
        <taxon>Eukaryota</taxon>
        <taxon>Fungi</taxon>
        <taxon>Dikarya</taxon>
        <taxon>Basidiomycota</taxon>
        <taxon>Agaricomycotina</taxon>
        <taxon>Agaricomycetes</taxon>
        <taxon>Polyporales</taxon>
        <taxon>Fomitopsis</taxon>
    </lineage>
</organism>
<feature type="compositionally biased region" description="Basic residues" evidence="3">
    <location>
        <begin position="204"/>
        <end position="222"/>
    </location>
</feature>
<dbReference type="PROSITE" id="PS50102">
    <property type="entry name" value="RRM"/>
    <property type="match status" value="1"/>
</dbReference>
<dbReference type="GO" id="GO:0005634">
    <property type="term" value="C:nucleus"/>
    <property type="evidence" value="ECO:0007669"/>
    <property type="project" value="TreeGrafter"/>
</dbReference>
<dbReference type="InterPro" id="IPR012677">
    <property type="entry name" value="Nucleotide-bd_a/b_plait_sf"/>
</dbReference>
<evidence type="ECO:0000259" key="4">
    <source>
        <dbReference type="PROSITE" id="PS50102"/>
    </source>
</evidence>
<dbReference type="PANTHER" id="PTHR19965">
    <property type="entry name" value="RNA AND EXPORT FACTOR BINDING PROTEIN"/>
    <property type="match status" value="1"/>
</dbReference>
<dbReference type="GO" id="GO:0003729">
    <property type="term" value="F:mRNA binding"/>
    <property type="evidence" value="ECO:0007669"/>
    <property type="project" value="TreeGrafter"/>
</dbReference>
<evidence type="ECO:0000256" key="2">
    <source>
        <dbReference type="PROSITE-ProRule" id="PRU00176"/>
    </source>
</evidence>
<dbReference type="Pfam" id="PF00076">
    <property type="entry name" value="RRM_1"/>
    <property type="match status" value="1"/>
</dbReference>
<dbReference type="SMART" id="SM01218">
    <property type="entry name" value="FoP_duplication"/>
    <property type="match status" value="1"/>
</dbReference>
<evidence type="ECO:0000313" key="6">
    <source>
        <dbReference type="Proteomes" id="UP000015241"/>
    </source>
</evidence>
<dbReference type="eggNOG" id="KOG0533">
    <property type="taxonomic scope" value="Eukaryota"/>
</dbReference>
<dbReference type="AlphaFoldDB" id="S8DQD9"/>
<dbReference type="SMART" id="SM00360">
    <property type="entry name" value="RRM"/>
    <property type="match status" value="1"/>
</dbReference>
<dbReference type="SUPFAM" id="SSF54928">
    <property type="entry name" value="RNA-binding domain, RBD"/>
    <property type="match status" value="1"/>
</dbReference>